<evidence type="ECO:0000256" key="9">
    <source>
        <dbReference type="ARBA" id="ARBA00034808"/>
    </source>
</evidence>
<evidence type="ECO:0000256" key="6">
    <source>
        <dbReference type="ARBA" id="ARBA00023235"/>
    </source>
</evidence>
<dbReference type="SUPFAM" id="SSF158702">
    <property type="entry name" value="Sec63 N-terminal domain-like"/>
    <property type="match status" value="1"/>
</dbReference>
<dbReference type="SMART" id="SM00973">
    <property type="entry name" value="Sec63"/>
    <property type="match status" value="1"/>
</dbReference>
<dbReference type="InterPro" id="IPR027417">
    <property type="entry name" value="P-loop_NTPase"/>
</dbReference>
<dbReference type="InterPro" id="IPR057842">
    <property type="entry name" value="WH_MER3"/>
</dbReference>
<comment type="caution">
    <text evidence="13">The sequence shown here is derived from an EMBL/GenBank/DDBJ whole genome shotgun (WGS) entry which is preliminary data.</text>
</comment>
<dbReference type="Proteomes" id="UP001159364">
    <property type="component" value="Linkage Group LG11"/>
</dbReference>
<dbReference type="Gene3D" id="1.10.150.20">
    <property type="entry name" value="5' to 3' exonuclease, C-terminal subdomain"/>
    <property type="match status" value="1"/>
</dbReference>
<evidence type="ECO:0000256" key="2">
    <source>
        <dbReference type="ARBA" id="ARBA00022741"/>
    </source>
</evidence>
<keyword evidence="7" id="KW-0469">Meiosis</keyword>
<feature type="domain" description="Helicase C-terminal" evidence="12">
    <location>
        <begin position="262"/>
        <end position="459"/>
    </location>
</feature>
<evidence type="ECO:0000256" key="3">
    <source>
        <dbReference type="ARBA" id="ARBA00022801"/>
    </source>
</evidence>
<dbReference type="SUPFAM" id="SSF52540">
    <property type="entry name" value="P-loop containing nucleoside triphosphate hydrolases"/>
    <property type="match status" value="1"/>
</dbReference>
<dbReference type="FunFam" id="1.10.10.10:FF:000012">
    <property type="entry name" value="U5 small nuclear ribonucleoprotein helicase"/>
    <property type="match status" value="1"/>
</dbReference>
<keyword evidence="3" id="KW-0378">Hydrolase</keyword>
<evidence type="ECO:0000313" key="14">
    <source>
        <dbReference type="Proteomes" id="UP001159364"/>
    </source>
</evidence>
<dbReference type="InterPro" id="IPR001650">
    <property type="entry name" value="Helicase_C-like"/>
</dbReference>
<feature type="domain" description="Helicase ATP-binding" evidence="11">
    <location>
        <begin position="34"/>
        <end position="228"/>
    </location>
</feature>
<dbReference type="Pfam" id="PF02889">
    <property type="entry name" value="Sec63"/>
    <property type="match status" value="1"/>
</dbReference>
<dbReference type="Pfam" id="PF00271">
    <property type="entry name" value="Helicase_C"/>
    <property type="match status" value="1"/>
</dbReference>
<dbReference type="Gene3D" id="1.10.10.10">
    <property type="entry name" value="Winged helix-like DNA-binding domain superfamily/Winged helix DNA-binding domain"/>
    <property type="match status" value="1"/>
</dbReference>
<dbReference type="FunFam" id="3.40.50.300:FF:001076">
    <property type="entry name" value="ATP-dependent DNA helicase MER3"/>
    <property type="match status" value="1"/>
</dbReference>
<evidence type="ECO:0000313" key="13">
    <source>
        <dbReference type="EMBL" id="KAJ8750122.1"/>
    </source>
</evidence>
<dbReference type="SMART" id="SM00487">
    <property type="entry name" value="DEXDc"/>
    <property type="match status" value="1"/>
</dbReference>
<organism evidence="13 14">
    <name type="scientific">Erythroxylum novogranatense</name>
    <dbReference type="NCBI Taxonomy" id="1862640"/>
    <lineage>
        <taxon>Eukaryota</taxon>
        <taxon>Viridiplantae</taxon>
        <taxon>Streptophyta</taxon>
        <taxon>Embryophyta</taxon>
        <taxon>Tracheophyta</taxon>
        <taxon>Spermatophyta</taxon>
        <taxon>Magnoliopsida</taxon>
        <taxon>eudicotyledons</taxon>
        <taxon>Gunneridae</taxon>
        <taxon>Pentapetalae</taxon>
        <taxon>rosids</taxon>
        <taxon>fabids</taxon>
        <taxon>Malpighiales</taxon>
        <taxon>Erythroxylaceae</taxon>
        <taxon>Erythroxylum</taxon>
    </lineage>
</organism>
<proteinExistence type="inferred from homology"/>
<dbReference type="Pfam" id="PF00270">
    <property type="entry name" value="DEAD"/>
    <property type="match status" value="1"/>
</dbReference>
<dbReference type="CDD" id="cd18023">
    <property type="entry name" value="DEXHc_HFM1"/>
    <property type="match status" value="1"/>
</dbReference>
<dbReference type="InterPro" id="IPR011545">
    <property type="entry name" value="DEAD/DEAH_box_helicase_dom"/>
</dbReference>
<dbReference type="PROSITE" id="PS51194">
    <property type="entry name" value="HELICASE_CTER"/>
    <property type="match status" value="1"/>
</dbReference>
<dbReference type="EC" id="5.6.2.4" evidence="9"/>
<sequence>MDAYTLKSVSDLPLPFHSIFSFRYFNSLQSECFPVCFHSDANMVISAPTGSGKTVLFELCILRLLSRFVSEGILSPVMGTLKTIYIAPSKALVQEKLRDWSQKFGSLGMSCLELTGDNEFYNIRTIQEADIILTTPEKFDAVSRYRLTDGGLSFFSDIGLLLIDEVHLLNDPRGAALEAIVSRIKMLASKPEMKSSPLSSVRFLAVSATIPNIDDLAEWLKVPTQGIKRFGEEMRPVKLTTKVFGYAPARNDYLFEKRLQNYIFDILMLYSRGKSALVFCSTRKGAQEAAQQLSHMAMTFGYSNPFVKNKEQQERLREASLSCTDKQMQSYILYGVGYHNGGLCLKDRNLIEGLFLKGDIQILCTTNTLAHGINLPAHTVVIKSTQYFNKEKGLYTEYDRSTLLQMCGRAGRPPFDDTGMVVIMTRRETVHLYENMLNGCEMVESQLLSSVTEHLTAEIVQLTVPDIARAIEWMKCSYLYVRMKKNPENYAIRKGISKDRIEMHVQEISVQKVHELSNHQMIWTDEDGFLLKPLEPGRLMTRYYLKFDTMKHIMKTPENCTLEDALNVVCHAEEISWIQLRRNEKKLLNDINADKDGRLRFHINGDKGKRKKRIQTREEKIFVLTNDCLTGDPSVRDLSLTQDMNSICSNGCRIAKCMKEYFTFRKNYRGAVNSNLLAKSLYQKLWDDSPYLLKQLPGIGMVTAKALISMGIKSFDALAEADPRRIEIITGRKFPFGNHIKESLLSLPPKVNMLVEETDCHRRGKSKVIVTLTRLSESFQSVKRHYADMIVGTEEDNLIHFHERIRVDEFSSPYSATILLSVPRQQNLTVKADLIFEEYNGLDCHKKLVLSKDRSSDTSRKHEYKRPSYIPPPEEAFIIDDADDAASFAPVEKLCNLTTDDPESSSMPSFKLIDEELGEDAVGTEIKKETDKILSEKTIFDHIREKAKSFPSISISTNGSSPSSKAFLLTKKRPREKDVDHELDAIEQIEASIILPQVKPNMGGPRQEGQYELEIERPLKPKRHMNADSSITMNFVHVSDGLPSETCEDMHQIPNKDTIFDHIRRKAENFPVLSRTTESDSPFWSKKQLSENRPELCIAAFETLEEGLYDKATRDATFIWEFEAGGKVKDIRRTEALTKVKNVLSSPSPRGNVTPTFSKMNSDPSSVEMLSFDISTMKNNIRLAESGSSVEGCRKQQSPSGSKKKCCSVVMAGETREVDSFLTFKSVFSFL</sequence>
<dbReference type="AlphaFoldDB" id="A0AAV8SD94"/>
<dbReference type="FunFam" id="1.10.3380.10:FF:000008">
    <property type="entry name" value="DExH-box ATP-dependent RNA helicase DExH17"/>
    <property type="match status" value="1"/>
</dbReference>
<comment type="similarity">
    <text evidence="1">Belongs to the helicase family. SKI2 subfamily.</text>
</comment>
<dbReference type="InterPro" id="IPR036388">
    <property type="entry name" value="WH-like_DNA-bd_sf"/>
</dbReference>
<keyword evidence="2" id="KW-0547">Nucleotide-binding</keyword>
<dbReference type="GO" id="GO:0007131">
    <property type="term" value="P:reciprocal meiotic recombination"/>
    <property type="evidence" value="ECO:0007669"/>
    <property type="project" value="UniProtKB-ARBA"/>
</dbReference>
<comment type="catalytic activity">
    <reaction evidence="8">
        <text>Couples ATP hydrolysis with the unwinding of duplex DNA by translocating in the 3'-5' direction.</text>
        <dbReference type="EC" id="5.6.2.4"/>
    </reaction>
</comment>
<evidence type="ECO:0000256" key="10">
    <source>
        <dbReference type="ARBA" id="ARBA00048988"/>
    </source>
</evidence>
<dbReference type="Gene3D" id="3.40.50.300">
    <property type="entry name" value="P-loop containing nucleotide triphosphate hydrolases"/>
    <property type="match status" value="2"/>
</dbReference>
<dbReference type="SMART" id="SM00490">
    <property type="entry name" value="HELICc"/>
    <property type="match status" value="1"/>
</dbReference>
<keyword evidence="14" id="KW-1185">Reference proteome</keyword>
<evidence type="ECO:0000256" key="8">
    <source>
        <dbReference type="ARBA" id="ARBA00034617"/>
    </source>
</evidence>
<protein>
    <recommendedName>
        <fullName evidence="9">DNA 3'-5' helicase</fullName>
        <ecNumber evidence="9">5.6.2.4</ecNumber>
    </recommendedName>
</protein>
<gene>
    <name evidence="13" type="ORF">K2173_014037</name>
</gene>
<evidence type="ECO:0000256" key="1">
    <source>
        <dbReference type="ARBA" id="ARBA00010140"/>
    </source>
</evidence>
<dbReference type="Pfam" id="PF14520">
    <property type="entry name" value="HHH_5"/>
    <property type="match status" value="1"/>
</dbReference>
<dbReference type="PROSITE" id="PS51192">
    <property type="entry name" value="HELICASE_ATP_BIND_1"/>
    <property type="match status" value="1"/>
</dbReference>
<dbReference type="GO" id="GO:0016787">
    <property type="term" value="F:hydrolase activity"/>
    <property type="evidence" value="ECO:0007669"/>
    <property type="project" value="UniProtKB-KW"/>
</dbReference>
<dbReference type="EMBL" id="JAIWQS010000011">
    <property type="protein sequence ID" value="KAJ8750122.1"/>
    <property type="molecule type" value="Genomic_DNA"/>
</dbReference>
<comment type="catalytic activity">
    <reaction evidence="10">
        <text>ATP + H2O = ADP + phosphate + H(+)</text>
        <dbReference type="Rhea" id="RHEA:13065"/>
        <dbReference type="ChEBI" id="CHEBI:15377"/>
        <dbReference type="ChEBI" id="CHEBI:15378"/>
        <dbReference type="ChEBI" id="CHEBI:30616"/>
        <dbReference type="ChEBI" id="CHEBI:43474"/>
        <dbReference type="ChEBI" id="CHEBI:456216"/>
        <dbReference type="EC" id="5.6.2.4"/>
    </reaction>
</comment>
<evidence type="ECO:0000259" key="12">
    <source>
        <dbReference type="PROSITE" id="PS51194"/>
    </source>
</evidence>
<evidence type="ECO:0000256" key="4">
    <source>
        <dbReference type="ARBA" id="ARBA00022806"/>
    </source>
</evidence>
<dbReference type="CDD" id="cd18795">
    <property type="entry name" value="SF2_C_Ski2"/>
    <property type="match status" value="1"/>
</dbReference>
<name>A0AAV8SD94_9ROSI</name>
<dbReference type="PANTHER" id="PTHR47835">
    <property type="entry name" value="HFM1, ATP DEPENDENT DNA HELICASE HOMOLOG"/>
    <property type="match status" value="1"/>
</dbReference>
<keyword evidence="5" id="KW-0067">ATP-binding</keyword>
<evidence type="ECO:0000256" key="7">
    <source>
        <dbReference type="ARBA" id="ARBA00023254"/>
    </source>
</evidence>
<evidence type="ECO:0000256" key="5">
    <source>
        <dbReference type="ARBA" id="ARBA00022840"/>
    </source>
</evidence>
<dbReference type="Gene3D" id="1.10.3380.10">
    <property type="entry name" value="Sec63 N-terminal domain-like domain"/>
    <property type="match status" value="1"/>
</dbReference>
<dbReference type="InterPro" id="IPR052247">
    <property type="entry name" value="Meiotic_Crossover_Helicase"/>
</dbReference>
<dbReference type="PANTHER" id="PTHR47835:SF3">
    <property type="entry name" value="HELICASE FOR MEIOSIS 1"/>
    <property type="match status" value="1"/>
</dbReference>
<dbReference type="InterPro" id="IPR004179">
    <property type="entry name" value="Sec63-dom"/>
</dbReference>
<dbReference type="Pfam" id="PF23445">
    <property type="entry name" value="WHD_SNRNP200"/>
    <property type="match status" value="1"/>
</dbReference>
<dbReference type="GO" id="GO:0005524">
    <property type="term" value="F:ATP binding"/>
    <property type="evidence" value="ECO:0007669"/>
    <property type="project" value="UniProtKB-KW"/>
</dbReference>
<accession>A0AAV8SD94</accession>
<dbReference type="GO" id="GO:0043138">
    <property type="term" value="F:3'-5' DNA helicase activity"/>
    <property type="evidence" value="ECO:0007669"/>
    <property type="project" value="UniProtKB-EC"/>
</dbReference>
<dbReference type="InterPro" id="IPR014001">
    <property type="entry name" value="Helicase_ATP-bd"/>
</dbReference>
<reference evidence="13 14" key="1">
    <citation type="submission" date="2021-09" db="EMBL/GenBank/DDBJ databases">
        <title>Genomic insights and catalytic innovation underlie evolution of tropane alkaloids biosynthesis.</title>
        <authorList>
            <person name="Wang Y.-J."/>
            <person name="Tian T."/>
            <person name="Huang J.-P."/>
            <person name="Huang S.-X."/>
        </authorList>
    </citation>
    <scope>NUCLEOTIDE SEQUENCE [LARGE SCALE GENOMIC DNA]</scope>
    <source>
        <strain evidence="13">KIB-2018</strain>
        <tissue evidence="13">Leaf</tissue>
    </source>
</reference>
<evidence type="ECO:0000259" key="11">
    <source>
        <dbReference type="PROSITE" id="PS51192"/>
    </source>
</evidence>
<dbReference type="GO" id="GO:0003676">
    <property type="term" value="F:nucleic acid binding"/>
    <property type="evidence" value="ECO:0007669"/>
    <property type="project" value="InterPro"/>
</dbReference>
<keyword evidence="4" id="KW-0347">Helicase</keyword>
<keyword evidence="6" id="KW-0413">Isomerase</keyword>